<keyword evidence="6" id="KW-0946">Virion</keyword>
<keyword evidence="7" id="KW-1185">Reference proteome</keyword>
<dbReference type="InterPro" id="IPR019546">
    <property type="entry name" value="TAT_signal_bac_arc"/>
</dbReference>
<protein>
    <submittedName>
        <fullName evidence="6">Multicopper oxidase with three cupredoxin domains (Includes cell division protein FtsP and spore coat protein CotA)</fullName>
    </submittedName>
</protein>
<dbReference type="EMBL" id="FOSW01000003">
    <property type="protein sequence ID" value="SFK70580.1"/>
    <property type="molecule type" value="Genomic_DNA"/>
</dbReference>
<keyword evidence="6" id="KW-0132">Cell division</keyword>
<dbReference type="FunCoup" id="A0A1I4BQ93">
    <property type="interactions" value="3"/>
</dbReference>
<evidence type="ECO:0000259" key="3">
    <source>
        <dbReference type="Pfam" id="PF00394"/>
    </source>
</evidence>
<evidence type="ECO:0000313" key="7">
    <source>
        <dbReference type="Proteomes" id="UP000199152"/>
    </source>
</evidence>
<evidence type="ECO:0000256" key="2">
    <source>
        <dbReference type="SAM" id="MobiDB-lite"/>
    </source>
</evidence>
<dbReference type="InParanoid" id="A0A1I4BQ93"/>
<reference evidence="6 7" key="1">
    <citation type="submission" date="2016-10" db="EMBL/GenBank/DDBJ databases">
        <authorList>
            <person name="de Groot N.N."/>
        </authorList>
    </citation>
    <scope>NUCLEOTIDE SEQUENCE [LARGE SCALE GENOMIC DNA]</scope>
    <source>
        <strain evidence="6 7">DSM 45317</strain>
    </source>
</reference>
<evidence type="ECO:0000259" key="5">
    <source>
        <dbReference type="Pfam" id="PF07732"/>
    </source>
</evidence>
<sequence>METPNVSRRDVLKLSVAGTAAAALPLQGVLSAATASALPASKMPQPYTAAFKAPPVLEPVVTDDVRSNVFGHVPDDYVPTAGIPHYPGQPITGSAYLGTDYYRITQTNVQVQMIPGMWTKMWSYNRSVPGPTIRSYLQPDPDNPGKKIARRTVMQVLNELPKRHPTLGYVPWTSTHLHGSPSKPQFDGYAGDLTQPGEWKNYQYPNNCTPRTLWYHDHGVHHTAQNVYMGLAAQYHLVDEELEIGLGIPRWDRQKAAEGKPQYEFPLILSDVMFTADGQLQWNDDGASGVYGDVILVNGVPWPNMKVEPRKYRFRVLNGSLSRGYRLRLSNNMPFKVIATDGGFMQFAQQVTTFTIGMAERYEIIIDFKDLKGTKVQLVNDGVLNARDFDHTGKVMQFEVGTRVTSTDGNQWPSTLGDPHPVMTLKATDRAAVRSMRLHRSNDLWKINDTTWDDVVKSNYQNVFATVARDSIEVWDVENSSGGWFHPLHIHLVDFRVLSRNGNPPRPEERGPKDVVYVGENETVRLLMRFEHEDGRYMIHCHNLSHEDHDMMFQYQVGHHDIDCDSINSDPPQPLPAPELVPQQPPAAELPAPEPPETETGTDTSTSGTDATTTTAPTDAPTTAPASDAPAGATAGA</sequence>
<dbReference type="InterPro" id="IPR006311">
    <property type="entry name" value="TAT_signal"/>
</dbReference>
<evidence type="ECO:0000259" key="4">
    <source>
        <dbReference type="Pfam" id="PF07731"/>
    </source>
</evidence>
<keyword evidence="6" id="KW-0167">Capsid protein</keyword>
<dbReference type="SUPFAM" id="SSF49503">
    <property type="entry name" value="Cupredoxins"/>
    <property type="match status" value="3"/>
</dbReference>
<name>A0A1I4BQ93_9ACTN</name>
<dbReference type="Pfam" id="PF07732">
    <property type="entry name" value="Cu-oxidase_3"/>
    <property type="match status" value="1"/>
</dbReference>
<dbReference type="GO" id="GO:0005507">
    <property type="term" value="F:copper ion binding"/>
    <property type="evidence" value="ECO:0007669"/>
    <property type="project" value="InterPro"/>
</dbReference>
<comment type="similarity">
    <text evidence="1">Belongs to the multicopper oxidase family.</text>
</comment>
<dbReference type="GO" id="GO:0051301">
    <property type="term" value="P:cell division"/>
    <property type="evidence" value="ECO:0007669"/>
    <property type="project" value="UniProtKB-KW"/>
</dbReference>
<dbReference type="InterPro" id="IPR045087">
    <property type="entry name" value="Cu-oxidase_fam"/>
</dbReference>
<gene>
    <name evidence="6" type="ORF">SAMN04488085_103139</name>
</gene>
<dbReference type="Pfam" id="PF10518">
    <property type="entry name" value="TAT_signal"/>
    <property type="match status" value="1"/>
</dbReference>
<dbReference type="PANTHER" id="PTHR48267:SF1">
    <property type="entry name" value="BILIRUBIN OXIDASE"/>
    <property type="match status" value="1"/>
</dbReference>
<dbReference type="Pfam" id="PF07731">
    <property type="entry name" value="Cu-oxidase_2"/>
    <property type="match status" value="1"/>
</dbReference>
<dbReference type="InterPro" id="IPR001117">
    <property type="entry name" value="Cu-oxidase_2nd"/>
</dbReference>
<keyword evidence="6" id="KW-0131">Cell cycle</keyword>
<accession>A0A1I4BQ93</accession>
<dbReference type="RefSeq" id="WP_177212662.1">
    <property type="nucleotide sequence ID" value="NZ_FOSW01000003.1"/>
</dbReference>
<dbReference type="InterPro" id="IPR008972">
    <property type="entry name" value="Cupredoxin"/>
</dbReference>
<dbReference type="Proteomes" id="UP000199152">
    <property type="component" value="Unassembled WGS sequence"/>
</dbReference>
<dbReference type="STRING" id="504800.SAMN04488085_103139"/>
<feature type="compositionally biased region" description="Low complexity" evidence="2">
    <location>
        <begin position="598"/>
        <end position="637"/>
    </location>
</feature>
<dbReference type="InterPro" id="IPR011707">
    <property type="entry name" value="Cu-oxidase-like_N"/>
</dbReference>
<dbReference type="Pfam" id="PF00394">
    <property type="entry name" value="Cu-oxidase"/>
    <property type="match status" value="1"/>
</dbReference>
<evidence type="ECO:0000313" key="6">
    <source>
        <dbReference type="EMBL" id="SFK70580.1"/>
    </source>
</evidence>
<feature type="domain" description="Plastocyanin-like" evidence="4">
    <location>
        <begin position="450"/>
        <end position="558"/>
    </location>
</feature>
<dbReference type="CDD" id="cd13889">
    <property type="entry name" value="CuRO_3_BOD"/>
    <property type="match status" value="1"/>
</dbReference>
<dbReference type="PANTHER" id="PTHR48267">
    <property type="entry name" value="CUPREDOXIN SUPERFAMILY PROTEIN"/>
    <property type="match status" value="1"/>
</dbReference>
<feature type="domain" description="Plastocyanin-like" evidence="3">
    <location>
        <begin position="259"/>
        <end position="370"/>
    </location>
</feature>
<dbReference type="AlphaFoldDB" id="A0A1I4BQ93"/>
<dbReference type="GO" id="GO:0016491">
    <property type="term" value="F:oxidoreductase activity"/>
    <property type="evidence" value="ECO:0007669"/>
    <property type="project" value="InterPro"/>
</dbReference>
<feature type="domain" description="Plastocyanin-like" evidence="5">
    <location>
        <begin position="108"/>
        <end position="234"/>
    </location>
</feature>
<feature type="compositionally biased region" description="Pro residues" evidence="2">
    <location>
        <begin position="571"/>
        <end position="585"/>
    </location>
</feature>
<proteinExistence type="inferred from homology"/>
<dbReference type="InterPro" id="IPR011706">
    <property type="entry name" value="Cu-oxidase_C"/>
</dbReference>
<evidence type="ECO:0000256" key="1">
    <source>
        <dbReference type="ARBA" id="ARBA00010609"/>
    </source>
</evidence>
<dbReference type="PROSITE" id="PS51318">
    <property type="entry name" value="TAT"/>
    <property type="match status" value="1"/>
</dbReference>
<feature type="region of interest" description="Disordered" evidence="2">
    <location>
        <begin position="563"/>
        <end position="637"/>
    </location>
</feature>
<organism evidence="6 7">
    <name type="scientific">Geodermatophilus ruber</name>
    <dbReference type="NCBI Taxonomy" id="504800"/>
    <lineage>
        <taxon>Bacteria</taxon>
        <taxon>Bacillati</taxon>
        <taxon>Actinomycetota</taxon>
        <taxon>Actinomycetes</taxon>
        <taxon>Geodermatophilales</taxon>
        <taxon>Geodermatophilaceae</taxon>
        <taxon>Geodermatophilus</taxon>
    </lineage>
</organism>
<dbReference type="Gene3D" id="2.60.40.420">
    <property type="entry name" value="Cupredoxins - blue copper proteins"/>
    <property type="match status" value="3"/>
</dbReference>